<dbReference type="EMBL" id="QFZK01000003">
    <property type="protein sequence ID" value="RFO97808.1"/>
    <property type="molecule type" value="Genomic_DNA"/>
</dbReference>
<name>A0A3E1REL3_9BURK</name>
<dbReference type="Pfam" id="PF13545">
    <property type="entry name" value="HTH_Crp_2"/>
    <property type="match status" value="1"/>
</dbReference>
<dbReference type="Proteomes" id="UP000260665">
    <property type="component" value="Unassembled WGS sequence"/>
</dbReference>
<dbReference type="InterPro" id="IPR050397">
    <property type="entry name" value="Env_Response_Regulators"/>
</dbReference>
<evidence type="ECO:0000313" key="6">
    <source>
        <dbReference type="Proteomes" id="UP000260665"/>
    </source>
</evidence>
<evidence type="ECO:0000313" key="5">
    <source>
        <dbReference type="EMBL" id="RFO97808.1"/>
    </source>
</evidence>
<comment type="caution">
    <text evidence="5">The sequence shown here is derived from an EMBL/GenBank/DDBJ whole genome shotgun (WGS) entry which is preliminary data.</text>
</comment>
<dbReference type="SUPFAM" id="SSF46785">
    <property type="entry name" value="Winged helix' DNA-binding domain"/>
    <property type="match status" value="1"/>
</dbReference>
<dbReference type="PANTHER" id="PTHR24567:SF74">
    <property type="entry name" value="HTH-TYPE TRANSCRIPTIONAL REGULATOR ARCR"/>
    <property type="match status" value="1"/>
</dbReference>
<reference evidence="5 6" key="1">
    <citation type="submission" date="2018-05" db="EMBL/GenBank/DDBJ databases">
        <title>Rhodoferax soyangensis sp.nov., isolated from an oligotrophic freshwater lake.</title>
        <authorList>
            <person name="Park M."/>
        </authorList>
    </citation>
    <scope>NUCLEOTIDE SEQUENCE [LARGE SCALE GENOMIC DNA]</scope>
    <source>
        <strain evidence="5 6">IMCC26218</strain>
    </source>
</reference>
<feature type="domain" description="HTH crp-type" evidence="4">
    <location>
        <begin position="142"/>
        <end position="212"/>
    </location>
</feature>
<dbReference type="SUPFAM" id="SSF51206">
    <property type="entry name" value="cAMP-binding domain-like"/>
    <property type="match status" value="1"/>
</dbReference>
<keyword evidence="3" id="KW-0804">Transcription</keyword>
<dbReference type="GO" id="GO:0003677">
    <property type="term" value="F:DNA binding"/>
    <property type="evidence" value="ECO:0007669"/>
    <property type="project" value="UniProtKB-KW"/>
</dbReference>
<keyword evidence="2" id="KW-0238">DNA-binding</keyword>
<dbReference type="AlphaFoldDB" id="A0A3E1REL3"/>
<dbReference type="Gene3D" id="1.10.10.10">
    <property type="entry name" value="Winged helix-like DNA-binding domain superfamily/Winged helix DNA-binding domain"/>
    <property type="match status" value="1"/>
</dbReference>
<dbReference type="Gene3D" id="2.60.120.10">
    <property type="entry name" value="Jelly Rolls"/>
    <property type="match status" value="1"/>
</dbReference>
<dbReference type="GO" id="GO:0003700">
    <property type="term" value="F:DNA-binding transcription factor activity"/>
    <property type="evidence" value="ECO:0007669"/>
    <property type="project" value="TreeGrafter"/>
</dbReference>
<evidence type="ECO:0000256" key="3">
    <source>
        <dbReference type="ARBA" id="ARBA00023163"/>
    </source>
</evidence>
<dbReference type="SMART" id="SM00419">
    <property type="entry name" value="HTH_CRP"/>
    <property type="match status" value="1"/>
</dbReference>
<dbReference type="InterPro" id="IPR012318">
    <property type="entry name" value="HTH_CRP"/>
</dbReference>
<evidence type="ECO:0000256" key="1">
    <source>
        <dbReference type="ARBA" id="ARBA00023015"/>
    </source>
</evidence>
<evidence type="ECO:0000259" key="4">
    <source>
        <dbReference type="PROSITE" id="PS51063"/>
    </source>
</evidence>
<dbReference type="PANTHER" id="PTHR24567">
    <property type="entry name" value="CRP FAMILY TRANSCRIPTIONAL REGULATORY PROTEIN"/>
    <property type="match status" value="1"/>
</dbReference>
<keyword evidence="1" id="KW-0805">Transcription regulation</keyword>
<dbReference type="InterPro" id="IPR018490">
    <property type="entry name" value="cNMP-bd_dom_sf"/>
</dbReference>
<dbReference type="GO" id="GO:0005829">
    <property type="term" value="C:cytosol"/>
    <property type="evidence" value="ECO:0007669"/>
    <property type="project" value="TreeGrafter"/>
</dbReference>
<dbReference type="OrthoDB" id="9151801at2"/>
<organism evidence="5 6">
    <name type="scientific">Rhodoferax lacus</name>
    <dbReference type="NCBI Taxonomy" id="2184758"/>
    <lineage>
        <taxon>Bacteria</taxon>
        <taxon>Pseudomonadati</taxon>
        <taxon>Pseudomonadota</taxon>
        <taxon>Betaproteobacteria</taxon>
        <taxon>Burkholderiales</taxon>
        <taxon>Comamonadaceae</taxon>
        <taxon>Rhodoferax</taxon>
    </lineage>
</organism>
<dbReference type="InterPro" id="IPR014710">
    <property type="entry name" value="RmlC-like_jellyroll"/>
</dbReference>
<dbReference type="InterPro" id="IPR036388">
    <property type="entry name" value="WH-like_DNA-bd_sf"/>
</dbReference>
<dbReference type="PROSITE" id="PS51063">
    <property type="entry name" value="HTH_CRP_2"/>
    <property type="match status" value="1"/>
</dbReference>
<keyword evidence="6" id="KW-1185">Reference proteome</keyword>
<proteinExistence type="predicted"/>
<accession>A0A3E1REL3</accession>
<dbReference type="InterPro" id="IPR036390">
    <property type="entry name" value="WH_DNA-bd_sf"/>
</dbReference>
<sequence>MPASQYAFIADYPTQSVPPGAVLLRRSVPAGGALFIESGRVALGVVAAESTLADADGHATPVMDHQLGMVEGPAWLEANAAVLNLPSAVDAVAETSVVLRSVPLEAFRLALSGGSAAALAVLTDMARAHRQQMELAVSRLSKDAEARCAEWLLRHAESSDKGVCSVKLQLRKRLIAAQLGIAPETLSRVLRHLRERSLISGSGRIVNLVDPGGLRSLAGV</sequence>
<gene>
    <name evidence="5" type="ORF">DIC66_07445</name>
</gene>
<evidence type="ECO:0000256" key="2">
    <source>
        <dbReference type="ARBA" id="ARBA00023125"/>
    </source>
</evidence>
<dbReference type="RefSeq" id="WP_117175907.1">
    <property type="nucleotide sequence ID" value="NZ_QFZK01000003.1"/>
</dbReference>
<protein>
    <submittedName>
        <fullName evidence="5">Crp/Fnr family transcriptional regulator</fullName>
    </submittedName>
</protein>